<dbReference type="InterPro" id="IPR035979">
    <property type="entry name" value="RBD_domain_sf"/>
</dbReference>
<feature type="region of interest" description="Disordered" evidence="3">
    <location>
        <begin position="1"/>
        <end position="22"/>
    </location>
</feature>
<evidence type="ECO:0000313" key="6">
    <source>
        <dbReference type="Proteomes" id="UP001224775"/>
    </source>
</evidence>
<accession>A0AAD8XW90</accession>
<keyword evidence="1 2" id="KW-0694">RNA-binding</keyword>
<dbReference type="Gene3D" id="3.30.70.330">
    <property type="match status" value="1"/>
</dbReference>
<keyword evidence="6" id="KW-1185">Reference proteome</keyword>
<dbReference type="Proteomes" id="UP001224775">
    <property type="component" value="Unassembled WGS sequence"/>
</dbReference>
<feature type="region of interest" description="Disordered" evidence="3">
    <location>
        <begin position="296"/>
        <end position="333"/>
    </location>
</feature>
<dbReference type="EMBL" id="JATAAI010000035">
    <property type="protein sequence ID" value="KAK1735006.1"/>
    <property type="molecule type" value="Genomic_DNA"/>
</dbReference>
<feature type="compositionally biased region" description="Basic and acidic residues" evidence="3">
    <location>
        <begin position="216"/>
        <end position="226"/>
    </location>
</feature>
<dbReference type="InterPro" id="IPR050502">
    <property type="entry name" value="Euk_RNA-bind_prot"/>
</dbReference>
<evidence type="ECO:0000313" key="5">
    <source>
        <dbReference type="EMBL" id="KAK1735006.1"/>
    </source>
</evidence>
<feature type="domain" description="RRM" evidence="4">
    <location>
        <begin position="218"/>
        <end position="295"/>
    </location>
</feature>
<dbReference type="InterPro" id="IPR012677">
    <property type="entry name" value="Nucleotide-bd_a/b_plait_sf"/>
</dbReference>
<dbReference type="PANTHER" id="PTHR48025:SF1">
    <property type="entry name" value="RRM DOMAIN-CONTAINING PROTEIN"/>
    <property type="match status" value="1"/>
</dbReference>
<feature type="region of interest" description="Disordered" evidence="3">
    <location>
        <begin position="185"/>
        <end position="232"/>
    </location>
</feature>
<dbReference type="CDD" id="cd00590">
    <property type="entry name" value="RRM_SF"/>
    <property type="match status" value="1"/>
</dbReference>
<evidence type="ECO:0000256" key="2">
    <source>
        <dbReference type="PROSITE-ProRule" id="PRU00176"/>
    </source>
</evidence>
<dbReference type="GO" id="GO:0005634">
    <property type="term" value="C:nucleus"/>
    <property type="evidence" value="ECO:0007669"/>
    <property type="project" value="TreeGrafter"/>
</dbReference>
<evidence type="ECO:0000256" key="3">
    <source>
        <dbReference type="SAM" id="MobiDB-lite"/>
    </source>
</evidence>
<protein>
    <submittedName>
        <fullName evidence="5">RNA-binding protein</fullName>
    </submittedName>
</protein>
<dbReference type="GO" id="GO:0003729">
    <property type="term" value="F:mRNA binding"/>
    <property type="evidence" value="ECO:0007669"/>
    <property type="project" value="TreeGrafter"/>
</dbReference>
<dbReference type="PROSITE" id="PS50102">
    <property type="entry name" value="RRM"/>
    <property type="match status" value="1"/>
</dbReference>
<name>A0AAD8XW90_9STRA</name>
<dbReference type="SUPFAM" id="SSF54928">
    <property type="entry name" value="RNA-binding domain, RBD"/>
    <property type="match status" value="1"/>
</dbReference>
<evidence type="ECO:0000256" key="1">
    <source>
        <dbReference type="ARBA" id="ARBA00022884"/>
    </source>
</evidence>
<sequence>MNTAPRYQQQQQQHDQKGAGEIRDGGYHYYYGSHDPYGDSLSVILASASSLIIRAMQAPLQPEVVQHGQAPSPQQQPISVTMTPSSSACAWERSEPHYASYCNEASVQAQFYTPSHSLDGFMSQVHHLQPSISPPYTQHQPVPVQESFKYPSVYDVDVLRTSAPYPVQQVQTQAQAQAFSYDRDIHQPSSQSDSDSDPSPRARESSAKSPPRRKGNGKELHVRHLPSDMTEEELRDLFSPHGVVTRASIARHQSGKSRGYAFVKFKLQSAADNAIMRLDKYEIRGKLLHLEYAMKQPRPRGRVTTSDEECQTKTHRRRQGQGQRIRRAASAPL</sequence>
<dbReference type="SMART" id="SM00360">
    <property type="entry name" value="RRM"/>
    <property type="match status" value="1"/>
</dbReference>
<proteinExistence type="predicted"/>
<dbReference type="PANTHER" id="PTHR48025">
    <property type="entry name" value="OS02G0815200 PROTEIN"/>
    <property type="match status" value="1"/>
</dbReference>
<comment type="caution">
    <text evidence="5">The sequence shown here is derived from an EMBL/GenBank/DDBJ whole genome shotgun (WGS) entry which is preliminary data.</text>
</comment>
<reference evidence="5" key="1">
    <citation type="submission" date="2023-06" db="EMBL/GenBank/DDBJ databases">
        <title>Survivors Of The Sea: Transcriptome response of Skeletonema marinoi to long-term dormancy.</title>
        <authorList>
            <person name="Pinder M.I.M."/>
            <person name="Kourtchenko O."/>
            <person name="Robertson E.K."/>
            <person name="Larsson T."/>
            <person name="Maumus F."/>
            <person name="Osuna-Cruz C.M."/>
            <person name="Vancaester E."/>
            <person name="Stenow R."/>
            <person name="Vandepoele K."/>
            <person name="Ploug H."/>
            <person name="Bruchert V."/>
            <person name="Godhe A."/>
            <person name="Topel M."/>
        </authorList>
    </citation>
    <scope>NUCLEOTIDE SEQUENCE</scope>
    <source>
        <strain evidence="5">R05AC</strain>
    </source>
</reference>
<dbReference type="AlphaFoldDB" id="A0AAD8XW90"/>
<feature type="compositionally biased region" description="Basic residues" evidence="3">
    <location>
        <begin position="313"/>
        <end position="327"/>
    </location>
</feature>
<dbReference type="Pfam" id="PF00076">
    <property type="entry name" value="RRM_1"/>
    <property type="match status" value="1"/>
</dbReference>
<organism evidence="5 6">
    <name type="scientific">Skeletonema marinoi</name>
    <dbReference type="NCBI Taxonomy" id="267567"/>
    <lineage>
        <taxon>Eukaryota</taxon>
        <taxon>Sar</taxon>
        <taxon>Stramenopiles</taxon>
        <taxon>Ochrophyta</taxon>
        <taxon>Bacillariophyta</taxon>
        <taxon>Coscinodiscophyceae</taxon>
        <taxon>Thalassiosirophycidae</taxon>
        <taxon>Thalassiosirales</taxon>
        <taxon>Skeletonemataceae</taxon>
        <taxon>Skeletonema</taxon>
        <taxon>Skeletonema marinoi-dohrnii complex</taxon>
    </lineage>
</organism>
<gene>
    <name evidence="5" type="ORF">QTG54_014072</name>
</gene>
<dbReference type="InterPro" id="IPR000504">
    <property type="entry name" value="RRM_dom"/>
</dbReference>
<evidence type="ECO:0000259" key="4">
    <source>
        <dbReference type="PROSITE" id="PS50102"/>
    </source>
</evidence>
<feature type="compositionally biased region" description="Low complexity" evidence="3">
    <location>
        <begin position="187"/>
        <end position="197"/>
    </location>
</feature>